<dbReference type="InterPro" id="IPR009050">
    <property type="entry name" value="Globin-like_sf"/>
</dbReference>
<dbReference type="AlphaFoldDB" id="A0A518EYH3"/>
<evidence type="ECO:0000256" key="7">
    <source>
        <dbReference type="SAM" id="MobiDB-lite"/>
    </source>
</evidence>
<evidence type="ECO:0000256" key="4">
    <source>
        <dbReference type="ARBA" id="ARBA00022723"/>
    </source>
</evidence>
<comment type="similarity">
    <text evidence="6">Belongs to the truncated hemoglobin family. Group II subfamily.</text>
</comment>
<evidence type="ECO:0000256" key="5">
    <source>
        <dbReference type="ARBA" id="ARBA00023004"/>
    </source>
</evidence>
<dbReference type="GO" id="GO:0020037">
    <property type="term" value="F:heme binding"/>
    <property type="evidence" value="ECO:0007669"/>
    <property type="project" value="InterPro"/>
</dbReference>
<gene>
    <name evidence="8" type="primary">yjbI</name>
    <name evidence="8" type="ORF">Poly30_46950</name>
</gene>
<dbReference type="PANTHER" id="PTHR47366:SF1">
    <property type="entry name" value="TWO-ON-TWO HEMOGLOBIN-3"/>
    <property type="match status" value="1"/>
</dbReference>
<dbReference type="OrthoDB" id="9790913at2"/>
<dbReference type="EMBL" id="CP036434">
    <property type="protein sequence ID" value="QDV09138.1"/>
    <property type="molecule type" value="Genomic_DNA"/>
</dbReference>
<evidence type="ECO:0000256" key="6">
    <source>
        <dbReference type="ARBA" id="ARBA00034496"/>
    </source>
</evidence>
<dbReference type="Pfam" id="PF01152">
    <property type="entry name" value="Bac_globin"/>
    <property type="match status" value="1"/>
</dbReference>
<comment type="cofactor">
    <cofactor evidence="1">
        <name>heme</name>
        <dbReference type="ChEBI" id="CHEBI:30413"/>
    </cofactor>
</comment>
<dbReference type="Proteomes" id="UP000320390">
    <property type="component" value="Chromosome"/>
</dbReference>
<keyword evidence="5" id="KW-0408">Iron</keyword>
<keyword evidence="9" id="KW-1185">Reference proteome</keyword>
<dbReference type="GO" id="GO:0005344">
    <property type="term" value="F:oxygen carrier activity"/>
    <property type="evidence" value="ECO:0007669"/>
    <property type="project" value="InterPro"/>
</dbReference>
<dbReference type="GO" id="GO:0019825">
    <property type="term" value="F:oxygen binding"/>
    <property type="evidence" value="ECO:0007669"/>
    <property type="project" value="InterPro"/>
</dbReference>
<dbReference type="GO" id="GO:0046872">
    <property type="term" value="F:metal ion binding"/>
    <property type="evidence" value="ECO:0007669"/>
    <property type="project" value="UniProtKB-KW"/>
</dbReference>
<dbReference type="PANTHER" id="PTHR47366">
    <property type="entry name" value="TWO-ON-TWO HEMOGLOBIN-3"/>
    <property type="match status" value="1"/>
</dbReference>
<feature type="compositionally biased region" description="Polar residues" evidence="7">
    <location>
        <begin position="1"/>
        <end position="11"/>
    </location>
</feature>
<dbReference type="InterPro" id="IPR001486">
    <property type="entry name" value="Hemoglobin_trunc"/>
</dbReference>
<organism evidence="8 9">
    <name type="scientific">Saltatorellus ferox</name>
    <dbReference type="NCBI Taxonomy" id="2528018"/>
    <lineage>
        <taxon>Bacteria</taxon>
        <taxon>Pseudomonadati</taxon>
        <taxon>Planctomycetota</taxon>
        <taxon>Planctomycetia</taxon>
        <taxon>Planctomycetia incertae sedis</taxon>
        <taxon>Saltatorellus</taxon>
    </lineage>
</organism>
<dbReference type="PROSITE" id="PS01213">
    <property type="entry name" value="GLOBIN_FAM_2"/>
    <property type="match status" value="1"/>
</dbReference>
<dbReference type="SUPFAM" id="SSF46458">
    <property type="entry name" value="Globin-like"/>
    <property type="match status" value="1"/>
</dbReference>
<dbReference type="InterPro" id="IPR044203">
    <property type="entry name" value="GlbO/GLB3-like"/>
</dbReference>
<keyword evidence="4" id="KW-0479">Metal-binding</keyword>
<evidence type="ECO:0000256" key="2">
    <source>
        <dbReference type="ARBA" id="ARBA00022448"/>
    </source>
</evidence>
<dbReference type="InterPro" id="IPR019795">
    <property type="entry name" value="Globin_bac-like_CS"/>
</dbReference>
<dbReference type="Gene3D" id="1.10.490.10">
    <property type="entry name" value="Globins"/>
    <property type="match status" value="1"/>
</dbReference>
<reference evidence="8 9" key="1">
    <citation type="submission" date="2019-02" db="EMBL/GenBank/DDBJ databases">
        <title>Deep-cultivation of Planctomycetes and their phenomic and genomic characterization uncovers novel biology.</title>
        <authorList>
            <person name="Wiegand S."/>
            <person name="Jogler M."/>
            <person name="Boedeker C."/>
            <person name="Pinto D."/>
            <person name="Vollmers J."/>
            <person name="Rivas-Marin E."/>
            <person name="Kohn T."/>
            <person name="Peeters S.H."/>
            <person name="Heuer A."/>
            <person name="Rast P."/>
            <person name="Oberbeckmann S."/>
            <person name="Bunk B."/>
            <person name="Jeske O."/>
            <person name="Meyerdierks A."/>
            <person name="Storesund J.E."/>
            <person name="Kallscheuer N."/>
            <person name="Luecker S."/>
            <person name="Lage O.M."/>
            <person name="Pohl T."/>
            <person name="Merkel B.J."/>
            <person name="Hornburger P."/>
            <person name="Mueller R.-W."/>
            <person name="Bruemmer F."/>
            <person name="Labrenz M."/>
            <person name="Spormann A.M."/>
            <person name="Op den Camp H."/>
            <person name="Overmann J."/>
            <person name="Amann R."/>
            <person name="Jetten M.S.M."/>
            <person name="Mascher T."/>
            <person name="Medema M.H."/>
            <person name="Devos D.P."/>
            <person name="Kaster A.-K."/>
            <person name="Ovreas L."/>
            <person name="Rohde M."/>
            <person name="Galperin M.Y."/>
            <person name="Jogler C."/>
        </authorList>
    </citation>
    <scope>NUCLEOTIDE SEQUENCE [LARGE SCALE GENOMIC DNA]</scope>
    <source>
        <strain evidence="8 9">Poly30</strain>
    </source>
</reference>
<feature type="region of interest" description="Disordered" evidence="7">
    <location>
        <begin position="1"/>
        <end position="32"/>
    </location>
</feature>
<protein>
    <submittedName>
        <fullName evidence="8">Group 2 truncated hemoglobin YjbI</fullName>
    </submittedName>
</protein>
<keyword evidence="2" id="KW-0813">Transport</keyword>
<evidence type="ECO:0000313" key="8">
    <source>
        <dbReference type="EMBL" id="QDV09138.1"/>
    </source>
</evidence>
<sequence>MIDGAMTSSDLPGQRTKPIYTPPGGPGQVERPSPEIFLALGEAGVFRLLEDVYVCLGQSEARHLFPKSAAGLKAGSERSAAFFVQLLGGPPMYIERYGPPRMRMRHFPFEIDGAAREAWLGCFRQVMEHAEERYGFPPEHIAGFHAFLDGFSAWMVNVEP</sequence>
<evidence type="ECO:0000256" key="3">
    <source>
        <dbReference type="ARBA" id="ARBA00022617"/>
    </source>
</evidence>
<accession>A0A518EYH3</accession>
<dbReference type="InterPro" id="IPR012292">
    <property type="entry name" value="Globin/Proto"/>
</dbReference>
<evidence type="ECO:0000256" key="1">
    <source>
        <dbReference type="ARBA" id="ARBA00001971"/>
    </source>
</evidence>
<keyword evidence="3" id="KW-0349">Heme</keyword>
<proteinExistence type="inferred from homology"/>
<evidence type="ECO:0000313" key="9">
    <source>
        <dbReference type="Proteomes" id="UP000320390"/>
    </source>
</evidence>
<name>A0A518EYH3_9BACT</name>